<feature type="compositionally biased region" description="Gly residues" evidence="1">
    <location>
        <begin position="375"/>
        <end position="387"/>
    </location>
</feature>
<keyword evidence="3" id="KW-1185">Reference proteome</keyword>
<feature type="region of interest" description="Disordered" evidence="1">
    <location>
        <begin position="1"/>
        <end position="21"/>
    </location>
</feature>
<feature type="region of interest" description="Disordered" evidence="1">
    <location>
        <begin position="117"/>
        <end position="218"/>
    </location>
</feature>
<dbReference type="AlphaFoldDB" id="A0A9P8L296"/>
<protein>
    <submittedName>
        <fullName evidence="2">Uncharacterized protein</fullName>
    </submittedName>
</protein>
<feature type="compositionally biased region" description="Low complexity" evidence="1">
    <location>
        <begin position="583"/>
        <end position="620"/>
    </location>
</feature>
<feature type="compositionally biased region" description="Polar residues" evidence="1">
    <location>
        <begin position="324"/>
        <end position="366"/>
    </location>
</feature>
<name>A0A9P8L296_9PEZI</name>
<organism evidence="2 3">
    <name type="scientific">Trichoglossum hirsutum</name>
    <dbReference type="NCBI Taxonomy" id="265104"/>
    <lineage>
        <taxon>Eukaryota</taxon>
        <taxon>Fungi</taxon>
        <taxon>Dikarya</taxon>
        <taxon>Ascomycota</taxon>
        <taxon>Pezizomycotina</taxon>
        <taxon>Geoglossomycetes</taxon>
        <taxon>Geoglossales</taxon>
        <taxon>Geoglossaceae</taxon>
        <taxon>Trichoglossum</taxon>
    </lineage>
</organism>
<feature type="region of interest" description="Disordered" evidence="1">
    <location>
        <begin position="683"/>
        <end position="703"/>
    </location>
</feature>
<reference evidence="2" key="1">
    <citation type="submission" date="2021-03" db="EMBL/GenBank/DDBJ databases">
        <title>Comparative genomics and phylogenomic investigation of the class Geoglossomycetes provide insights into ecological specialization and systematics.</title>
        <authorList>
            <person name="Melie T."/>
            <person name="Pirro S."/>
            <person name="Miller A.N."/>
            <person name="Quandt A."/>
        </authorList>
    </citation>
    <scope>NUCLEOTIDE SEQUENCE</scope>
    <source>
        <strain evidence="2">CAQ_001_2017</strain>
    </source>
</reference>
<feature type="region of interest" description="Disordered" evidence="1">
    <location>
        <begin position="759"/>
        <end position="780"/>
    </location>
</feature>
<feature type="region of interest" description="Disordered" evidence="1">
    <location>
        <begin position="581"/>
        <end position="634"/>
    </location>
</feature>
<dbReference type="EMBL" id="JAGHQM010002527">
    <property type="protein sequence ID" value="KAH0548570.1"/>
    <property type="molecule type" value="Genomic_DNA"/>
</dbReference>
<evidence type="ECO:0000313" key="2">
    <source>
        <dbReference type="EMBL" id="KAH0548570.1"/>
    </source>
</evidence>
<feature type="region of interest" description="Disordered" evidence="1">
    <location>
        <begin position="67"/>
        <end position="92"/>
    </location>
</feature>
<dbReference type="Proteomes" id="UP000750711">
    <property type="component" value="Unassembled WGS sequence"/>
</dbReference>
<feature type="compositionally biased region" description="Polar residues" evidence="1">
    <location>
        <begin position="134"/>
        <end position="146"/>
    </location>
</feature>
<gene>
    <name evidence="2" type="ORF">GP486_007886</name>
</gene>
<accession>A0A9P8L296</accession>
<feature type="compositionally biased region" description="Low complexity" evidence="1">
    <location>
        <begin position="73"/>
        <end position="90"/>
    </location>
</feature>
<feature type="compositionally biased region" description="Polar residues" evidence="1">
    <location>
        <begin position="1"/>
        <end position="19"/>
    </location>
</feature>
<proteinExistence type="predicted"/>
<comment type="caution">
    <text evidence="2">The sequence shown here is derived from an EMBL/GenBank/DDBJ whole genome shotgun (WGS) entry which is preliminary data.</text>
</comment>
<evidence type="ECO:0000256" key="1">
    <source>
        <dbReference type="SAM" id="MobiDB-lite"/>
    </source>
</evidence>
<feature type="region of interest" description="Disordered" evidence="1">
    <location>
        <begin position="283"/>
        <end position="396"/>
    </location>
</feature>
<sequence length="814" mass="86863">MAPPSTESPAARVSQTSRSRPVAVVPIVPAVPLPARAKSKHGAAAAAAAAAATMGLPVLETGQNGEVTQLDGSLSSSLSSSSPSSLAPPAHGVAVIGPESTVADVEVNKDHVGDLSEVTTENGSEEQAKVADAESSSTKSMEQSVPLQYYGYQFPPPFHPHGQQSAPSSAESPTGHQFLPSYSIPPLQHPHPQPGANGVIFGGYPDSSSSSPALQYPPHPPPGFMDPGFQPAFHPLGHQHRLSEPRVPFMNRPGNPSFSHRPDVYLPPRPGFPYAPQYHGRMPSFAPPEGYSPFPPGTPVGGEGRGFLPPQPPPPQVQGARAPSGSSSYDRNSPNLGRDSPQMQMQGGHQITASSVATSEKGSHYQSESGEFRGEGGGGGGSGGGGQSSFFFPDQLVPKDDDGLGGLLNYIESQFDRPDFSDYTLELQHADGTFRETWHVHGILIARSPTLKAVMGNAASSPDGGTEKTLKMETSDRFLSPEAFTKAIQRLYGLSLLPSQEITTLGPPSSRSYRSMDGQFLDVQTIQKQMKFALAYAAAGCLLRITEVARRGIEAAGRAIIWETLEDALDFAMDGGLSAEWTSGDAKSSTSVSSSSASSSRRSVSAEGSRAGSASASSLDSPRDTPETLSLGTSGGTYAPYADSLLQQVMNFIEREFPLNFVLDSTAPQFSNHPRLPMEINVKPRTNPRLSSMKFGDNPTEDDIKRSNLSTTVLSSTLLSIPFPLLKHILESTKLGGLDGWASATLRQKVARDVIDERERRRREARGQTNISKEERSTNSKTWENVGWEESVVIEYSGQAGGVELKRRWKGFSH</sequence>
<feature type="compositionally biased region" description="Polar residues" evidence="1">
    <location>
        <begin position="165"/>
        <end position="175"/>
    </location>
</feature>
<evidence type="ECO:0000313" key="3">
    <source>
        <dbReference type="Proteomes" id="UP000750711"/>
    </source>
</evidence>